<dbReference type="GO" id="GO:0008616">
    <property type="term" value="P:tRNA queuosine(34) biosynthetic process"/>
    <property type="evidence" value="ECO:0007669"/>
    <property type="project" value="UniProtKB-KW"/>
</dbReference>
<evidence type="ECO:0000256" key="8">
    <source>
        <dbReference type="ARBA" id="ARBA00023014"/>
    </source>
</evidence>
<dbReference type="InterPro" id="IPR013542">
    <property type="entry name" value="QueG_DUF1730"/>
</dbReference>
<gene>
    <name evidence="10" type="primary">queG</name>
    <name evidence="10" type="ORF">ENQ76_16055</name>
</gene>
<proteinExistence type="predicted"/>
<evidence type="ECO:0000256" key="4">
    <source>
        <dbReference type="ARBA" id="ARBA00022723"/>
    </source>
</evidence>
<evidence type="ECO:0000313" key="10">
    <source>
        <dbReference type="EMBL" id="HEN16975.1"/>
    </source>
</evidence>
<reference evidence="10" key="1">
    <citation type="journal article" date="2020" name="mSystems">
        <title>Genome- and Community-Level Interaction Insights into Carbon Utilization and Element Cycling Functions of Hydrothermarchaeota in Hydrothermal Sediment.</title>
        <authorList>
            <person name="Zhou Z."/>
            <person name="Liu Y."/>
            <person name="Xu W."/>
            <person name="Pan J."/>
            <person name="Luo Z.H."/>
            <person name="Li M."/>
        </authorList>
    </citation>
    <scope>NUCLEOTIDE SEQUENCE [LARGE SCALE GENOMIC DNA]</scope>
    <source>
        <strain evidence="10">SpSt-339</strain>
    </source>
</reference>
<dbReference type="GO" id="GO:0051539">
    <property type="term" value="F:4 iron, 4 sulfur cluster binding"/>
    <property type="evidence" value="ECO:0007669"/>
    <property type="project" value="UniProtKB-KW"/>
</dbReference>
<dbReference type="PROSITE" id="PS00198">
    <property type="entry name" value="4FE4S_FER_1"/>
    <property type="match status" value="1"/>
</dbReference>
<dbReference type="InterPro" id="IPR016024">
    <property type="entry name" value="ARM-type_fold"/>
</dbReference>
<dbReference type="SMART" id="SM00567">
    <property type="entry name" value="EZ_HEAT"/>
    <property type="match status" value="2"/>
</dbReference>
<dbReference type="EC" id="1.17.99.6" evidence="10"/>
<accession>A0A7C2P828</accession>
<evidence type="ECO:0000259" key="9">
    <source>
        <dbReference type="PROSITE" id="PS51379"/>
    </source>
</evidence>
<dbReference type="GO" id="GO:0052693">
    <property type="term" value="F:epoxyqueuosine reductase activity"/>
    <property type="evidence" value="ECO:0007669"/>
    <property type="project" value="UniProtKB-EC"/>
</dbReference>
<dbReference type="PROSITE" id="PS51379">
    <property type="entry name" value="4FE4S_FER_2"/>
    <property type="match status" value="1"/>
</dbReference>
<comment type="caution">
    <text evidence="10">The sequence shown here is derived from an EMBL/GenBank/DDBJ whole genome shotgun (WGS) entry which is preliminary data.</text>
</comment>
<keyword evidence="4" id="KW-0479">Metal-binding</keyword>
<dbReference type="EMBL" id="DSOK01000441">
    <property type="protein sequence ID" value="HEN16975.1"/>
    <property type="molecule type" value="Genomic_DNA"/>
</dbReference>
<evidence type="ECO:0000256" key="1">
    <source>
        <dbReference type="ARBA" id="ARBA00022485"/>
    </source>
</evidence>
<keyword evidence="7" id="KW-0408">Iron</keyword>
<evidence type="ECO:0000256" key="5">
    <source>
        <dbReference type="ARBA" id="ARBA00022785"/>
    </source>
</evidence>
<dbReference type="AlphaFoldDB" id="A0A7C2P828"/>
<keyword evidence="5" id="KW-0671">Queuosine biosynthesis</keyword>
<keyword evidence="3" id="KW-0819">tRNA processing</keyword>
<dbReference type="Pfam" id="PF13484">
    <property type="entry name" value="Fer4_16"/>
    <property type="match status" value="1"/>
</dbReference>
<keyword evidence="1" id="KW-0004">4Fe-4S</keyword>
<name>A0A7C2P828_9PLAN</name>
<evidence type="ECO:0000256" key="2">
    <source>
        <dbReference type="ARBA" id="ARBA00022490"/>
    </source>
</evidence>
<dbReference type="InterPro" id="IPR004155">
    <property type="entry name" value="PBS_lyase_HEAT"/>
</dbReference>
<dbReference type="InterPro" id="IPR017896">
    <property type="entry name" value="4Fe4S_Fe-S-bd"/>
</dbReference>
<keyword evidence="6 10" id="KW-0560">Oxidoreductase</keyword>
<dbReference type="PANTHER" id="PTHR30002">
    <property type="entry name" value="EPOXYQUEUOSINE REDUCTASE"/>
    <property type="match status" value="1"/>
</dbReference>
<evidence type="ECO:0000256" key="7">
    <source>
        <dbReference type="ARBA" id="ARBA00023004"/>
    </source>
</evidence>
<dbReference type="Pfam" id="PF13646">
    <property type="entry name" value="HEAT_2"/>
    <property type="match status" value="1"/>
</dbReference>
<dbReference type="Gene3D" id="1.25.10.10">
    <property type="entry name" value="Leucine-rich Repeat Variant"/>
    <property type="match status" value="1"/>
</dbReference>
<dbReference type="Pfam" id="PF08331">
    <property type="entry name" value="QueG_DUF1730"/>
    <property type="match status" value="1"/>
</dbReference>
<dbReference type="SUPFAM" id="SSF48371">
    <property type="entry name" value="ARM repeat"/>
    <property type="match status" value="1"/>
</dbReference>
<dbReference type="PANTHER" id="PTHR30002:SF4">
    <property type="entry name" value="EPOXYQUEUOSINE REDUCTASE"/>
    <property type="match status" value="1"/>
</dbReference>
<evidence type="ECO:0000256" key="6">
    <source>
        <dbReference type="ARBA" id="ARBA00023002"/>
    </source>
</evidence>
<dbReference type="InterPro" id="IPR011989">
    <property type="entry name" value="ARM-like"/>
</dbReference>
<keyword evidence="2" id="KW-0963">Cytoplasm</keyword>
<dbReference type="GO" id="GO:0046872">
    <property type="term" value="F:metal ion binding"/>
    <property type="evidence" value="ECO:0007669"/>
    <property type="project" value="UniProtKB-KW"/>
</dbReference>
<protein>
    <submittedName>
        <fullName evidence="10">tRNA epoxyqueuosine(34) reductase QueG</fullName>
        <ecNumber evidence="10">1.17.99.6</ecNumber>
    </submittedName>
</protein>
<dbReference type="InterPro" id="IPR004453">
    <property type="entry name" value="QueG"/>
</dbReference>
<dbReference type="InterPro" id="IPR017900">
    <property type="entry name" value="4Fe4S_Fe_S_CS"/>
</dbReference>
<evidence type="ECO:0000256" key="3">
    <source>
        <dbReference type="ARBA" id="ARBA00022694"/>
    </source>
</evidence>
<sequence>METPGPDGPLTLALSPEAGARGQARAAAVSAQVARYAQGGADYHDVLKNRLRAIADVLHTHVPGCRTRCVVDTAPLLERDFARLAGLGWFGKNTMLIHKRAGSFLLLGALLTDVELEYDQPHETSHCGTCTRCLEVCPTDAFPAPYVLDARKCISYLTIELKGPMPLELRRGVGDWLFGCDLCQDVCPWNRKSPWTDDPAFQPRSDLAPADALEILRLTRDEFRSRFRGTPLARPGYGGLRRNAAIVLGNRGDRAAIPALIAALSDADPVLRGAVAWALGQLGGDAARAALQERRGIEDNPDVLTELDDALKWSRTP</sequence>
<keyword evidence="8" id="KW-0411">Iron-sulfur</keyword>
<dbReference type="Gene3D" id="3.30.70.20">
    <property type="match status" value="1"/>
</dbReference>
<dbReference type="SUPFAM" id="SSF46548">
    <property type="entry name" value="alpha-helical ferredoxin"/>
    <property type="match status" value="1"/>
</dbReference>
<dbReference type="NCBIfam" id="TIGR00276">
    <property type="entry name" value="tRNA epoxyqueuosine(34) reductase QueG"/>
    <property type="match status" value="1"/>
</dbReference>
<organism evidence="10">
    <name type="scientific">Schlesneria paludicola</name>
    <dbReference type="NCBI Taxonomy" id="360056"/>
    <lineage>
        <taxon>Bacteria</taxon>
        <taxon>Pseudomonadati</taxon>
        <taxon>Planctomycetota</taxon>
        <taxon>Planctomycetia</taxon>
        <taxon>Planctomycetales</taxon>
        <taxon>Planctomycetaceae</taxon>
        <taxon>Schlesneria</taxon>
    </lineage>
</organism>
<feature type="domain" description="4Fe-4S ferredoxin-type" evidence="9">
    <location>
        <begin position="118"/>
        <end position="147"/>
    </location>
</feature>